<dbReference type="PROSITE" id="PS51257">
    <property type="entry name" value="PROKAR_LIPOPROTEIN"/>
    <property type="match status" value="1"/>
</dbReference>
<protein>
    <submittedName>
        <fullName evidence="2">Uncharacterized protein</fullName>
    </submittedName>
</protein>
<dbReference type="VEuPathDB" id="FungiDB:MYCFIDRAFT_180163"/>
<organism evidence="2 3">
    <name type="scientific">Pseudocercospora fijiensis (strain CIRAD86)</name>
    <name type="common">Black leaf streak disease fungus</name>
    <name type="synonym">Mycosphaerella fijiensis</name>
    <dbReference type="NCBI Taxonomy" id="383855"/>
    <lineage>
        <taxon>Eukaryota</taxon>
        <taxon>Fungi</taxon>
        <taxon>Dikarya</taxon>
        <taxon>Ascomycota</taxon>
        <taxon>Pezizomycotina</taxon>
        <taxon>Dothideomycetes</taxon>
        <taxon>Dothideomycetidae</taxon>
        <taxon>Mycosphaerellales</taxon>
        <taxon>Mycosphaerellaceae</taxon>
        <taxon>Pseudocercospora</taxon>
    </lineage>
</organism>
<dbReference type="KEGG" id="pfj:MYCFIDRAFT_180163"/>
<dbReference type="HOGENOM" id="CLU_318347_0_0_1"/>
<name>M2ZDH3_PSEFD</name>
<proteinExistence type="predicted"/>
<feature type="region of interest" description="Disordered" evidence="1">
    <location>
        <begin position="195"/>
        <end position="256"/>
    </location>
</feature>
<evidence type="ECO:0000256" key="1">
    <source>
        <dbReference type="SAM" id="MobiDB-lite"/>
    </source>
</evidence>
<sequence length="914" mass="101287">MRHLFRQWVGGFTVSSACCAHGRRIAHPFDHLAWVCTMDIVIRVAGGSVGEGGAHTIPYRFLTFCFLGWVVVRPVDSVSAFPLARDAGCAALGALDSGGSGLVSRSASTVAECSEETKQERWWELDGMGGFSGTSGFRHYQGIVGAEAVFDLCYPANAQLVDVGWARCTDWIPDKLSLLQGLWNWRRCGLLPKRGTSDARGNSDAAKKQPLGKPGQLTPRKSSLSAKRGNSDAAKKQPLGKPGQLRRREKAASWQTAAALTPRKRSLLAKMFILWLYLLDRPGDRPRVRPPSKQYKANTQQAARSQDQREARSCYRNGYETRLITADHHRFPPKHRFSLLLRLTSAPSESICASQNTVQMDATSMSAVLGSGTGTEALVIMGVKAGIYYACANGIPPFLRMGHDRVLDFGAIEPPLTQIPSFVPSKSAGVIPGDVIQSIDAASRPNGLCLSRLYDSSISFSSIPTSTHLTKRQVVRAVFRYAVRSKFGNGVNRRSTLQFIDRHTITPIKPQGSSSYRFQAHHLLLCGLLSLPGFLLRADLNPAAYAVHFVLDFSKPKQLETNWQRPLVPWMIPTSAAFHSTGITKHGAGQRIGDNAYWIPSHKKRNTPRKSLSAKPQQRVSAAGASYGKYGRQERDGIGHIDRRLNPIIFSWLTGGRAMKEDSPCMASSNDTASDSSRVSTPLAYEFLALTFSYMRIHVHHFIIYGDTDYNDFGGKESCMNALTKKFGVGNQLPLKNLVRPVTRQCSRHVARTHKNPSTAKFNPEAFPSSAPFPTRSTQRLCLEVYISLGNACSPRRAEAFKAYVLSERDAASITIFYCKDTREREQHKQKQDFALLLDILPPRRPEAPTLYMSRYDCSTRRRNIIGAGEIDECLFRMGMGLVALKPREARALLFGESLVKWQCYRTPKQAAET</sequence>
<evidence type="ECO:0000313" key="3">
    <source>
        <dbReference type="Proteomes" id="UP000016932"/>
    </source>
</evidence>
<feature type="region of interest" description="Disordered" evidence="1">
    <location>
        <begin position="604"/>
        <end position="626"/>
    </location>
</feature>
<gene>
    <name evidence="2" type="ORF">MYCFIDRAFT_180163</name>
</gene>
<feature type="region of interest" description="Disordered" evidence="1">
    <location>
        <begin position="285"/>
        <end position="311"/>
    </location>
</feature>
<dbReference type="AlphaFoldDB" id="M2ZDH3"/>
<evidence type="ECO:0000313" key="2">
    <source>
        <dbReference type="EMBL" id="EME77154.1"/>
    </source>
</evidence>
<dbReference type="Proteomes" id="UP000016932">
    <property type="component" value="Unassembled WGS sequence"/>
</dbReference>
<feature type="compositionally biased region" description="Polar residues" evidence="1">
    <location>
        <begin position="295"/>
        <end position="305"/>
    </location>
</feature>
<dbReference type="GeneID" id="19334323"/>
<accession>M2ZDH3</accession>
<dbReference type="EMBL" id="KB446568">
    <property type="protein sequence ID" value="EME77154.1"/>
    <property type="molecule type" value="Genomic_DNA"/>
</dbReference>
<dbReference type="RefSeq" id="XP_007932289.1">
    <property type="nucleotide sequence ID" value="XM_007934098.1"/>
</dbReference>
<reference evidence="2 3" key="1">
    <citation type="journal article" date="2012" name="PLoS Pathog.">
        <title>Diverse lifestyles and strategies of plant pathogenesis encoded in the genomes of eighteen Dothideomycetes fungi.</title>
        <authorList>
            <person name="Ohm R.A."/>
            <person name="Feau N."/>
            <person name="Henrissat B."/>
            <person name="Schoch C.L."/>
            <person name="Horwitz B.A."/>
            <person name="Barry K.W."/>
            <person name="Condon B.J."/>
            <person name="Copeland A.C."/>
            <person name="Dhillon B."/>
            <person name="Glaser F."/>
            <person name="Hesse C.N."/>
            <person name="Kosti I."/>
            <person name="LaButti K."/>
            <person name="Lindquist E.A."/>
            <person name="Lucas S."/>
            <person name="Salamov A.A."/>
            <person name="Bradshaw R.E."/>
            <person name="Ciuffetti L."/>
            <person name="Hamelin R.C."/>
            <person name="Kema G.H.J."/>
            <person name="Lawrence C."/>
            <person name="Scott J.A."/>
            <person name="Spatafora J.W."/>
            <person name="Turgeon B.G."/>
            <person name="de Wit P.J.G.M."/>
            <person name="Zhong S."/>
            <person name="Goodwin S.B."/>
            <person name="Grigoriev I.V."/>
        </authorList>
    </citation>
    <scope>NUCLEOTIDE SEQUENCE [LARGE SCALE GENOMIC DNA]</scope>
    <source>
        <strain evidence="2 3">CIRAD86</strain>
    </source>
</reference>
<keyword evidence="3" id="KW-1185">Reference proteome</keyword>